<dbReference type="CDD" id="cd00037">
    <property type="entry name" value="CLECT"/>
    <property type="match status" value="1"/>
</dbReference>
<dbReference type="OrthoDB" id="6128183at2759"/>
<dbReference type="EMBL" id="AMQN01012271">
    <property type="status" value="NOT_ANNOTATED_CDS"/>
    <property type="molecule type" value="Genomic_DNA"/>
</dbReference>
<dbReference type="OMA" id="FFCEINF"/>
<dbReference type="PANTHER" id="PTHR22803">
    <property type="entry name" value="MANNOSE, PHOSPHOLIPASE, LECTIN RECEPTOR RELATED"/>
    <property type="match status" value="1"/>
</dbReference>
<dbReference type="PROSITE" id="PS50041">
    <property type="entry name" value="C_TYPE_LECTIN_2"/>
    <property type="match status" value="1"/>
</dbReference>
<evidence type="ECO:0000259" key="2">
    <source>
        <dbReference type="PROSITE" id="PS50041"/>
    </source>
</evidence>
<accession>R7TKW4</accession>
<evidence type="ECO:0000313" key="5">
    <source>
        <dbReference type="Proteomes" id="UP000014760"/>
    </source>
</evidence>
<proteinExistence type="predicted"/>
<evidence type="ECO:0000313" key="4">
    <source>
        <dbReference type="EnsemblMetazoa" id="CapteP227762"/>
    </source>
</evidence>
<dbReference type="InterPro" id="IPR050111">
    <property type="entry name" value="C-type_lectin/snaclec_domain"/>
</dbReference>
<feature type="domain" description="C-type lectin" evidence="2">
    <location>
        <begin position="19"/>
        <end position="144"/>
    </location>
</feature>
<dbReference type="Proteomes" id="UP000014760">
    <property type="component" value="Unassembled WGS sequence"/>
</dbReference>
<protein>
    <recommendedName>
        <fullName evidence="2">C-type lectin domain-containing protein</fullName>
    </recommendedName>
</protein>
<reference evidence="4" key="3">
    <citation type="submission" date="2015-06" db="UniProtKB">
        <authorList>
            <consortium name="EnsemblMetazoa"/>
        </authorList>
    </citation>
    <scope>IDENTIFICATION</scope>
</reference>
<dbReference type="Pfam" id="PF00059">
    <property type="entry name" value="Lectin_C"/>
    <property type="match status" value="1"/>
</dbReference>
<evidence type="ECO:0000313" key="3">
    <source>
        <dbReference type="EMBL" id="ELT94463.1"/>
    </source>
</evidence>
<dbReference type="STRING" id="283909.R7TKW4"/>
<reference evidence="3 5" key="2">
    <citation type="journal article" date="2013" name="Nature">
        <title>Insights into bilaterian evolution from three spiralian genomes.</title>
        <authorList>
            <person name="Simakov O."/>
            <person name="Marletaz F."/>
            <person name="Cho S.J."/>
            <person name="Edsinger-Gonzales E."/>
            <person name="Havlak P."/>
            <person name="Hellsten U."/>
            <person name="Kuo D.H."/>
            <person name="Larsson T."/>
            <person name="Lv J."/>
            <person name="Arendt D."/>
            <person name="Savage R."/>
            <person name="Osoegawa K."/>
            <person name="de Jong P."/>
            <person name="Grimwood J."/>
            <person name="Chapman J.A."/>
            <person name="Shapiro H."/>
            <person name="Aerts A."/>
            <person name="Otillar R.P."/>
            <person name="Terry A.Y."/>
            <person name="Boore J.L."/>
            <person name="Grigoriev I.V."/>
            <person name="Lindberg D.R."/>
            <person name="Seaver E.C."/>
            <person name="Weisblat D.A."/>
            <person name="Putnam N.H."/>
            <person name="Rokhsar D.S."/>
        </authorList>
    </citation>
    <scope>NUCLEOTIDE SEQUENCE</scope>
    <source>
        <strain evidence="3 5">I ESC-2004</strain>
    </source>
</reference>
<dbReference type="Gene3D" id="3.10.100.10">
    <property type="entry name" value="Mannose-Binding Protein A, subunit A"/>
    <property type="match status" value="1"/>
</dbReference>
<organism evidence="3">
    <name type="scientific">Capitella teleta</name>
    <name type="common">Polychaete worm</name>
    <dbReference type="NCBI Taxonomy" id="283909"/>
    <lineage>
        <taxon>Eukaryota</taxon>
        <taxon>Metazoa</taxon>
        <taxon>Spiralia</taxon>
        <taxon>Lophotrochozoa</taxon>
        <taxon>Annelida</taxon>
        <taxon>Polychaeta</taxon>
        <taxon>Sedentaria</taxon>
        <taxon>Scolecida</taxon>
        <taxon>Capitellidae</taxon>
        <taxon>Capitella</taxon>
    </lineage>
</organism>
<sequence>MNRRLVDRAIGNTCWSGPSGRSCYIFNTNQVVWQTARSTCLQDGGHLVTLETEGESDFILQILRSSSEYASYNWWNAANDIDNEGVWVWADINQPVTIDRWGSTLGGIEPNNEGGQEHCGELRSDFNFLLNDSQCTKKFMFICEYEWN</sequence>
<dbReference type="AlphaFoldDB" id="R7TKW4"/>
<dbReference type="PROSITE" id="PS00615">
    <property type="entry name" value="C_TYPE_LECTIN_1"/>
    <property type="match status" value="1"/>
</dbReference>
<dbReference type="InterPro" id="IPR001304">
    <property type="entry name" value="C-type_lectin-like"/>
</dbReference>
<dbReference type="EMBL" id="AMQN01012270">
    <property type="status" value="NOT_ANNOTATED_CDS"/>
    <property type="molecule type" value="Genomic_DNA"/>
</dbReference>
<dbReference type="SUPFAM" id="SSF56436">
    <property type="entry name" value="C-type lectin-like"/>
    <property type="match status" value="1"/>
</dbReference>
<dbReference type="HOGENOM" id="CLU_049894_10_0_1"/>
<dbReference type="InterPro" id="IPR018378">
    <property type="entry name" value="C-type_lectin_CS"/>
</dbReference>
<dbReference type="FunCoup" id="R7TKW4">
    <property type="interactions" value="10"/>
</dbReference>
<dbReference type="SMART" id="SM00034">
    <property type="entry name" value="CLECT"/>
    <property type="match status" value="1"/>
</dbReference>
<dbReference type="EMBL" id="KB309412">
    <property type="protein sequence ID" value="ELT94463.1"/>
    <property type="molecule type" value="Genomic_DNA"/>
</dbReference>
<gene>
    <name evidence="3" type="ORF">CAPTEDRAFT_227762</name>
</gene>
<keyword evidence="5" id="KW-1185">Reference proteome</keyword>
<keyword evidence="1" id="KW-1015">Disulfide bond</keyword>
<dbReference type="InterPro" id="IPR016187">
    <property type="entry name" value="CTDL_fold"/>
</dbReference>
<name>R7TKW4_CAPTE</name>
<evidence type="ECO:0000256" key="1">
    <source>
        <dbReference type="ARBA" id="ARBA00023157"/>
    </source>
</evidence>
<dbReference type="InterPro" id="IPR016186">
    <property type="entry name" value="C-type_lectin-like/link_sf"/>
</dbReference>
<reference evidence="5" key="1">
    <citation type="submission" date="2012-12" db="EMBL/GenBank/DDBJ databases">
        <authorList>
            <person name="Hellsten U."/>
            <person name="Grimwood J."/>
            <person name="Chapman J.A."/>
            <person name="Shapiro H."/>
            <person name="Aerts A."/>
            <person name="Otillar R.P."/>
            <person name="Terry A.Y."/>
            <person name="Boore J.L."/>
            <person name="Simakov O."/>
            <person name="Marletaz F."/>
            <person name="Cho S.-J."/>
            <person name="Edsinger-Gonzales E."/>
            <person name="Havlak P."/>
            <person name="Kuo D.-H."/>
            <person name="Larsson T."/>
            <person name="Lv J."/>
            <person name="Arendt D."/>
            <person name="Savage R."/>
            <person name="Osoegawa K."/>
            <person name="de Jong P."/>
            <person name="Lindberg D.R."/>
            <person name="Seaver E.C."/>
            <person name="Weisblat D.A."/>
            <person name="Putnam N.H."/>
            <person name="Grigoriev I.V."/>
            <person name="Rokhsar D.S."/>
        </authorList>
    </citation>
    <scope>NUCLEOTIDE SEQUENCE</scope>
    <source>
        <strain evidence="5">I ESC-2004</strain>
    </source>
</reference>
<dbReference type="EnsemblMetazoa" id="CapteT227762">
    <property type="protein sequence ID" value="CapteP227762"/>
    <property type="gene ID" value="CapteG227762"/>
</dbReference>